<dbReference type="PROSITE" id="PS50011">
    <property type="entry name" value="PROTEIN_KINASE_DOM"/>
    <property type="match status" value="1"/>
</dbReference>
<feature type="compositionally biased region" description="Polar residues" evidence="12">
    <location>
        <begin position="855"/>
        <end position="864"/>
    </location>
</feature>
<evidence type="ECO:0000256" key="3">
    <source>
        <dbReference type="ARBA" id="ARBA00022527"/>
    </source>
</evidence>
<dbReference type="Pfam" id="PF00069">
    <property type="entry name" value="Pkinase"/>
    <property type="match status" value="1"/>
</dbReference>
<dbReference type="InterPro" id="IPR000719">
    <property type="entry name" value="Prot_kinase_dom"/>
</dbReference>
<feature type="compositionally biased region" description="Basic and acidic residues" evidence="12">
    <location>
        <begin position="67"/>
        <end position="84"/>
    </location>
</feature>
<keyword evidence="6" id="KW-0418">Kinase</keyword>
<organism evidence="14 15">
    <name type="scientific">Trematosphaeria pertusa</name>
    <dbReference type="NCBI Taxonomy" id="390896"/>
    <lineage>
        <taxon>Eukaryota</taxon>
        <taxon>Fungi</taxon>
        <taxon>Dikarya</taxon>
        <taxon>Ascomycota</taxon>
        <taxon>Pezizomycotina</taxon>
        <taxon>Dothideomycetes</taxon>
        <taxon>Pleosporomycetidae</taxon>
        <taxon>Pleosporales</taxon>
        <taxon>Massarineae</taxon>
        <taxon>Trematosphaeriaceae</taxon>
        <taxon>Trematosphaeria</taxon>
    </lineage>
</organism>
<feature type="compositionally biased region" description="Low complexity" evidence="12">
    <location>
        <begin position="614"/>
        <end position="637"/>
    </location>
</feature>
<evidence type="ECO:0000313" key="14">
    <source>
        <dbReference type="EMBL" id="KAF2251168.1"/>
    </source>
</evidence>
<feature type="compositionally biased region" description="Low complexity" evidence="12">
    <location>
        <begin position="781"/>
        <end position="810"/>
    </location>
</feature>
<dbReference type="GO" id="GO:0004674">
    <property type="term" value="F:protein serine/threonine kinase activity"/>
    <property type="evidence" value="ECO:0007669"/>
    <property type="project" value="UniProtKB-KW"/>
</dbReference>
<dbReference type="GO" id="GO:0005737">
    <property type="term" value="C:cytoplasm"/>
    <property type="evidence" value="ECO:0007669"/>
    <property type="project" value="TreeGrafter"/>
</dbReference>
<feature type="compositionally biased region" description="Polar residues" evidence="12">
    <location>
        <begin position="924"/>
        <end position="933"/>
    </location>
</feature>
<name>A0A6A6IM61_9PLEO</name>
<evidence type="ECO:0000313" key="15">
    <source>
        <dbReference type="Proteomes" id="UP000800094"/>
    </source>
</evidence>
<feature type="region of interest" description="Disordered" evidence="12">
    <location>
        <begin position="1364"/>
        <end position="1476"/>
    </location>
</feature>
<dbReference type="OrthoDB" id="9332038at2759"/>
<feature type="compositionally biased region" description="Polar residues" evidence="12">
    <location>
        <begin position="447"/>
        <end position="457"/>
    </location>
</feature>
<feature type="compositionally biased region" description="Pro residues" evidence="12">
    <location>
        <begin position="412"/>
        <end position="424"/>
    </location>
</feature>
<feature type="compositionally biased region" description="Polar residues" evidence="12">
    <location>
        <begin position="663"/>
        <end position="681"/>
    </location>
</feature>
<proteinExistence type="inferred from homology"/>
<dbReference type="Gene3D" id="3.30.200.20">
    <property type="entry name" value="Phosphorylase Kinase, domain 1"/>
    <property type="match status" value="1"/>
</dbReference>
<dbReference type="PROSITE" id="PS00108">
    <property type="entry name" value="PROTEIN_KINASE_ST"/>
    <property type="match status" value="1"/>
</dbReference>
<dbReference type="PANTHER" id="PTHR24058">
    <property type="entry name" value="DUAL SPECIFICITY PROTEIN KINASE"/>
    <property type="match status" value="1"/>
</dbReference>
<evidence type="ECO:0000256" key="7">
    <source>
        <dbReference type="ARBA" id="ARBA00022840"/>
    </source>
</evidence>
<feature type="compositionally biased region" description="Polar residues" evidence="12">
    <location>
        <begin position="108"/>
        <end position="120"/>
    </location>
</feature>
<feature type="compositionally biased region" description="Polar residues" evidence="12">
    <location>
        <begin position="166"/>
        <end position="201"/>
    </location>
</feature>
<reference evidence="14" key="1">
    <citation type="journal article" date="2020" name="Stud. Mycol.">
        <title>101 Dothideomycetes genomes: a test case for predicting lifestyles and emergence of pathogens.</title>
        <authorList>
            <person name="Haridas S."/>
            <person name="Albert R."/>
            <person name="Binder M."/>
            <person name="Bloem J."/>
            <person name="Labutti K."/>
            <person name="Salamov A."/>
            <person name="Andreopoulos B."/>
            <person name="Baker S."/>
            <person name="Barry K."/>
            <person name="Bills G."/>
            <person name="Bluhm B."/>
            <person name="Cannon C."/>
            <person name="Castanera R."/>
            <person name="Culley D."/>
            <person name="Daum C."/>
            <person name="Ezra D."/>
            <person name="Gonzalez J."/>
            <person name="Henrissat B."/>
            <person name="Kuo A."/>
            <person name="Liang C."/>
            <person name="Lipzen A."/>
            <person name="Lutzoni F."/>
            <person name="Magnuson J."/>
            <person name="Mondo S."/>
            <person name="Nolan M."/>
            <person name="Ohm R."/>
            <person name="Pangilinan J."/>
            <person name="Park H.-J."/>
            <person name="Ramirez L."/>
            <person name="Alfaro M."/>
            <person name="Sun H."/>
            <person name="Tritt A."/>
            <person name="Yoshinaga Y."/>
            <person name="Zwiers L.-H."/>
            <person name="Turgeon B."/>
            <person name="Goodwin S."/>
            <person name="Spatafora J."/>
            <person name="Crous P."/>
            <person name="Grigoriev I."/>
        </authorList>
    </citation>
    <scope>NUCLEOTIDE SEQUENCE</scope>
    <source>
        <strain evidence="14">CBS 122368</strain>
    </source>
</reference>
<evidence type="ECO:0000259" key="13">
    <source>
        <dbReference type="PROSITE" id="PS50011"/>
    </source>
</evidence>
<comment type="catalytic activity">
    <reaction evidence="8">
        <text>L-seryl-[protein] + ATP = O-phospho-L-seryl-[protein] + ADP + H(+)</text>
        <dbReference type="Rhea" id="RHEA:17989"/>
        <dbReference type="Rhea" id="RHEA-COMP:9863"/>
        <dbReference type="Rhea" id="RHEA-COMP:11604"/>
        <dbReference type="ChEBI" id="CHEBI:15378"/>
        <dbReference type="ChEBI" id="CHEBI:29999"/>
        <dbReference type="ChEBI" id="CHEBI:30616"/>
        <dbReference type="ChEBI" id="CHEBI:83421"/>
        <dbReference type="ChEBI" id="CHEBI:456216"/>
        <dbReference type="EC" id="2.7.12.1"/>
    </reaction>
</comment>
<feature type="compositionally biased region" description="Basic and acidic residues" evidence="12">
    <location>
        <begin position="13"/>
        <end position="25"/>
    </location>
</feature>
<feature type="compositionally biased region" description="Polar residues" evidence="12">
    <location>
        <begin position="1408"/>
        <end position="1427"/>
    </location>
</feature>
<feature type="compositionally biased region" description="Polar residues" evidence="12">
    <location>
        <begin position="366"/>
        <end position="387"/>
    </location>
</feature>
<dbReference type="InterPro" id="IPR017441">
    <property type="entry name" value="Protein_kinase_ATP_BS"/>
</dbReference>
<feature type="region of interest" description="Disordered" evidence="12">
    <location>
        <begin position="153"/>
        <end position="427"/>
    </location>
</feature>
<feature type="compositionally biased region" description="Pro residues" evidence="12">
    <location>
        <begin position="837"/>
        <end position="851"/>
    </location>
</feature>
<feature type="compositionally biased region" description="Low complexity" evidence="12">
    <location>
        <begin position="205"/>
        <end position="218"/>
    </location>
</feature>
<feature type="compositionally biased region" description="Polar residues" evidence="12">
    <location>
        <begin position="720"/>
        <end position="736"/>
    </location>
</feature>
<evidence type="ECO:0000256" key="11">
    <source>
        <dbReference type="PROSITE-ProRule" id="PRU10141"/>
    </source>
</evidence>
<feature type="region of interest" description="Disordered" evidence="12">
    <location>
        <begin position="757"/>
        <end position="933"/>
    </location>
</feature>
<feature type="compositionally biased region" description="Basic residues" evidence="12">
    <location>
        <begin position="586"/>
        <end position="596"/>
    </location>
</feature>
<dbReference type="Gene3D" id="1.10.510.10">
    <property type="entry name" value="Transferase(Phosphotransferase) domain 1"/>
    <property type="match status" value="1"/>
</dbReference>
<feature type="compositionally biased region" description="Low complexity" evidence="12">
    <location>
        <begin position="1379"/>
        <end position="1390"/>
    </location>
</feature>
<dbReference type="CDD" id="cd14210">
    <property type="entry name" value="PKc_DYRK"/>
    <property type="match status" value="1"/>
</dbReference>
<evidence type="ECO:0000256" key="2">
    <source>
        <dbReference type="ARBA" id="ARBA00013203"/>
    </source>
</evidence>
<dbReference type="PANTHER" id="PTHR24058:SF22">
    <property type="entry name" value="DUAL SPECIFICITY TYROSINE-PHOSPHORYLATION-REGULATED KINASE 4"/>
    <property type="match status" value="1"/>
</dbReference>
<evidence type="ECO:0000256" key="10">
    <source>
        <dbReference type="ARBA" id="ARBA00051680"/>
    </source>
</evidence>
<feature type="region of interest" description="Disordered" evidence="12">
    <location>
        <begin position="493"/>
        <end position="745"/>
    </location>
</feature>
<dbReference type="SUPFAM" id="SSF56112">
    <property type="entry name" value="Protein kinase-like (PK-like)"/>
    <property type="match status" value="1"/>
</dbReference>
<feature type="compositionally biased region" description="Polar residues" evidence="12">
    <location>
        <begin position="332"/>
        <end position="355"/>
    </location>
</feature>
<dbReference type="Proteomes" id="UP000800094">
    <property type="component" value="Unassembled WGS sequence"/>
</dbReference>
<feature type="region of interest" description="Disordered" evidence="12">
    <location>
        <begin position="1"/>
        <end position="131"/>
    </location>
</feature>
<evidence type="ECO:0000256" key="9">
    <source>
        <dbReference type="ARBA" id="ARBA00049308"/>
    </source>
</evidence>
<accession>A0A6A6IM61</accession>
<keyword evidence="7 11" id="KW-0067">ATP-binding</keyword>
<sequence>MESSLPVPSRASSAEDSHGSGEGRVRKFQRTAAVDNARRKSSAPNVTSAPRPPPADNKSSFRGRRQSVREHKAPLGPRPYEKQRVTSNASVASAADPNRSFPAMSEPNFASSRFSFSKQAQPPPDASVDTSEHIGFIPEVTFDDFANSLAYEPALSNFPAPPDSSAHMSTQPQSQPHHASKQRGNTASNAPSSAFTGSTAESRPARSASLLRRFSQSRGNAASNNAPQDVSSIPPPATNMSIRTRRQSQFPSQAPPNPAARAPRKSVGPGMLPTTGLDNRQELPKLTTDNTQSRIGRTPSFGQGNRRGTMPPSAHSTTDAPKVPNAVRSTKAKSLQAPSRQQTGNLGSSIASEQASLHIGQARSPGRTTGRTQTPSSSASKRQSTMHHVTGLGARTISPTDARRLKRLSMNPNPPGGPISPPTPQAEFSFDERSFNQSPAMIFRKSVTPSSARGTPDQNRKSYASGISLSSNSSINSLRLANTSLQPRANLAFSGSRLPTPKPRNVHSSAGGDEEEVPPVPAIPKAYESPKDPERSSFSFSTSALKPNVPPMPSHERTATEDVSAAEIQHIEALGIDPTKTDPPKKSKGTIRHRRGLTVGSGSDADKTPAIQTNKKNLQPLRLPPLNLLPLGTPFNNRISSFPAPSAEVDDRNTTPPPKRASNKTPSTPMTASKASFFSKSRNQDQYDGSKHLRSSSSAFNLRPNDSSLHSVAPMPIPTLNPSRQITTPFSSNSLPKGSGEFAHLYSRPSGEYKLSDTDVEMQSIKVNGPRSLAKKDASDSAHTSTSTEPETPSSGSSLRRKLSLSGWRRASSKAATHSSYPSQTRNVVQKNSEEQPPQPPKHGDMPPPRLPASATWSGSLGTSPTPPNRARPSLDFGRRKPSTATVASEVASDTEAQKPNSHRSKASMTVRVPSGYTDGGQPTPKTSSSILTPMQRMLGSKSSTNMLKARNLDPNLDRDDFAADEEMKKLASKRKDFEHAARDVDDLRKRARPQERVTAAQALQMVNLNIFERGEIIDYKEIYFCGTKSAKKHVGDLNATTANFGYDDDRGDYNIVLGDHLAYRYEVVDILGKGSFGQVVRCVDHKTGALVAVKIIRNKKRFHQQALVEVNILQKLREWDPENKHSMINFTQSFYFRGHLCISTELLGMNLYEFIKAHEFKGFSLRLIRRFCKQMLSSLVLLKSHRVIHCDLKPENILLAHPLHSEIKVIDFGSSCFENEKVYTYIQSRFYRSPEVILGMSYGLPIDMWSLGCILAELLTGYPIFPGENEQEQLACIMEIFGPPEKHLIEKSSRKKLFFDSMGKPRVTVSTKGRRRRPSSKTLQQALKCDDEAFLDFITRCLRWDPERRMKPDEAMLHEFITGVKRAPRPRPQLNGASSVSSPVKRVPPSQTPAQRVRPLPEPPATSFKNGTAVSSNREVSGSSPVKTGPRRHSTVQGAPGATGVKRTANGAPLNATSSLPRAAAQRSASGKPDLASAAAIASLVSPGC</sequence>
<dbReference type="SMART" id="SM00220">
    <property type="entry name" value="S_TKc"/>
    <property type="match status" value="1"/>
</dbReference>
<feature type="compositionally biased region" description="Polar residues" evidence="12">
    <location>
        <begin position="219"/>
        <end position="231"/>
    </location>
</feature>
<evidence type="ECO:0000256" key="4">
    <source>
        <dbReference type="ARBA" id="ARBA00022679"/>
    </source>
</evidence>
<keyword evidence="5 11" id="KW-0547">Nucleotide-binding</keyword>
<dbReference type="GO" id="GO:0005856">
    <property type="term" value="C:cytoskeleton"/>
    <property type="evidence" value="ECO:0007669"/>
    <property type="project" value="TreeGrafter"/>
</dbReference>
<keyword evidence="4" id="KW-0808">Transferase</keyword>
<dbReference type="InterPro" id="IPR011009">
    <property type="entry name" value="Kinase-like_dom_sf"/>
</dbReference>
<feature type="domain" description="Protein kinase" evidence="13">
    <location>
        <begin position="1066"/>
        <end position="1362"/>
    </location>
</feature>
<dbReference type="InterPro" id="IPR042521">
    <property type="entry name" value="DYRK"/>
</dbReference>
<dbReference type="GeneID" id="54586450"/>
<feature type="region of interest" description="Disordered" evidence="12">
    <location>
        <begin position="445"/>
        <end position="465"/>
    </location>
</feature>
<evidence type="ECO:0000256" key="6">
    <source>
        <dbReference type="ARBA" id="ARBA00022777"/>
    </source>
</evidence>
<dbReference type="InterPro" id="IPR008271">
    <property type="entry name" value="Ser/Thr_kinase_AS"/>
</dbReference>
<feature type="compositionally biased region" description="Polar residues" evidence="12">
    <location>
        <begin position="695"/>
        <end position="710"/>
    </location>
</feature>
<evidence type="ECO:0000256" key="5">
    <source>
        <dbReference type="ARBA" id="ARBA00022741"/>
    </source>
</evidence>
<comment type="catalytic activity">
    <reaction evidence="9">
        <text>L-threonyl-[protein] + ATP = O-phospho-L-threonyl-[protein] + ADP + H(+)</text>
        <dbReference type="Rhea" id="RHEA:46608"/>
        <dbReference type="Rhea" id="RHEA-COMP:11060"/>
        <dbReference type="Rhea" id="RHEA-COMP:11605"/>
        <dbReference type="ChEBI" id="CHEBI:15378"/>
        <dbReference type="ChEBI" id="CHEBI:30013"/>
        <dbReference type="ChEBI" id="CHEBI:30616"/>
        <dbReference type="ChEBI" id="CHEBI:61977"/>
        <dbReference type="ChEBI" id="CHEBI:456216"/>
        <dbReference type="EC" id="2.7.12.1"/>
    </reaction>
</comment>
<comment type="catalytic activity">
    <reaction evidence="10">
        <text>L-tyrosyl-[protein] + ATP = O-phospho-L-tyrosyl-[protein] + ADP + H(+)</text>
        <dbReference type="Rhea" id="RHEA:10596"/>
        <dbReference type="Rhea" id="RHEA-COMP:10136"/>
        <dbReference type="Rhea" id="RHEA-COMP:20101"/>
        <dbReference type="ChEBI" id="CHEBI:15378"/>
        <dbReference type="ChEBI" id="CHEBI:30616"/>
        <dbReference type="ChEBI" id="CHEBI:46858"/>
        <dbReference type="ChEBI" id="CHEBI:61978"/>
        <dbReference type="ChEBI" id="CHEBI:456216"/>
        <dbReference type="EC" id="2.7.12.1"/>
    </reaction>
</comment>
<keyword evidence="3" id="KW-0723">Serine/threonine-protein kinase</keyword>
<evidence type="ECO:0000256" key="8">
    <source>
        <dbReference type="ARBA" id="ARBA00049003"/>
    </source>
</evidence>
<feature type="compositionally biased region" description="Polar residues" evidence="12">
    <location>
        <begin position="287"/>
        <end position="303"/>
    </location>
</feature>
<feature type="compositionally biased region" description="Polar residues" evidence="12">
    <location>
        <begin position="238"/>
        <end position="252"/>
    </location>
</feature>
<feature type="compositionally biased region" description="Polar residues" evidence="12">
    <location>
        <begin position="536"/>
        <end position="545"/>
    </location>
</feature>
<protein>
    <recommendedName>
        <fullName evidence="2">dual-specificity kinase</fullName>
        <ecNumber evidence="2">2.7.12.1</ecNumber>
    </recommendedName>
</protein>
<dbReference type="Gene3D" id="3.30.10.30">
    <property type="entry name" value="DYRK"/>
    <property type="match status" value="1"/>
</dbReference>
<feature type="compositionally biased region" description="Polar residues" evidence="12">
    <location>
        <begin position="814"/>
        <end position="831"/>
    </location>
</feature>
<dbReference type="EMBL" id="ML987193">
    <property type="protein sequence ID" value="KAF2251168.1"/>
    <property type="molecule type" value="Genomic_DNA"/>
</dbReference>
<dbReference type="EC" id="2.7.12.1" evidence="2"/>
<dbReference type="GO" id="GO:0005524">
    <property type="term" value="F:ATP binding"/>
    <property type="evidence" value="ECO:0007669"/>
    <property type="project" value="UniProtKB-UniRule"/>
</dbReference>
<evidence type="ECO:0000256" key="1">
    <source>
        <dbReference type="ARBA" id="ARBA00008867"/>
    </source>
</evidence>
<dbReference type="FunFam" id="1.10.510.10:FF:000112">
    <property type="entry name" value="Putative dual specificity tyrosine-phosphorylation-regulated kinase 2"/>
    <property type="match status" value="1"/>
</dbReference>
<feature type="compositionally biased region" description="Basic and acidic residues" evidence="12">
    <location>
        <begin position="682"/>
        <end position="691"/>
    </location>
</feature>
<dbReference type="RefSeq" id="XP_033686172.1">
    <property type="nucleotide sequence ID" value="XM_033833120.1"/>
</dbReference>
<evidence type="ECO:0000256" key="12">
    <source>
        <dbReference type="SAM" id="MobiDB-lite"/>
    </source>
</evidence>
<dbReference type="GO" id="GO:0004712">
    <property type="term" value="F:protein serine/threonine/tyrosine kinase activity"/>
    <property type="evidence" value="ECO:0007669"/>
    <property type="project" value="UniProtKB-EC"/>
</dbReference>
<feature type="binding site" evidence="11">
    <location>
        <position position="1095"/>
    </location>
    <ligand>
        <name>ATP</name>
        <dbReference type="ChEBI" id="CHEBI:30616"/>
    </ligand>
</feature>
<dbReference type="InterPro" id="IPR050494">
    <property type="entry name" value="Ser_Thr_dual-spec_kinase"/>
</dbReference>
<keyword evidence="15" id="KW-1185">Reference proteome</keyword>
<gene>
    <name evidence="14" type="ORF">BU26DRAFT_563111</name>
</gene>
<comment type="similarity">
    <text evidence="1">Belongs to the protein kinase superfamily. CMGC Ser/Thr protein kinase family. MNB/DYRK subfamily.</text>
</comment>
<dbReference type="PROSITE" id="PS00107">
    <property type="entry name" value="PROTEIN_KINASE_ATP"/>
    <property type="match status" value="1"/>
</dbReference>